<proteinExistence type="predicted"/>
<dbReference type="SUPFAM" id="SSF56219">
    <property type="entry name" value="DNase I-like"/>
    <property type="match status" value="1"/>
</dbReference>
<comment type="caution">
    <text evidence="2">The sequence shown here is derived from an EMBL/GenBank/DDBJ whole genome shotgun (WGS) entry which is preliminary data.</text>
</comment>
<accession>A0A9Q1GJR1</accession>
<evidence type="ECO:0000313" key="3">
    <source>
        <dbReference type="Proteomes" id="UP001153076"/>
    </source>
</evidence>
<reference evidence="2" key="1">
    <citation type="submission" date="2022-04" db="EMBL/GenBank/DDBJ databases">
        <title>Carnegiea gigantea Genome sequencing and assembly v2.</title>
        <authorList>
            <person name="Copetti D."/>
            <person name="Sanderson M.J."/>
            <person name="Burquez A."/>
            <person name="Wojciechowski M.F."/>
        </authorList>
    </citation>
    <scope>NUCLEOTIDE SEQUENCE</scope>
    <source>
        <strain evidence="2">SGP5-SGP5p</strain>
        <tissue evidence="2">Aerial part</tissue>
    </source>
</reference>
<evidence type="ECO:0000256" key="1">
    <source>
        <dbReference type="SAM" id="MobiDB-lite"/>
    </source>
</evidence>
<evidence type="ECO:0000313" key="2">
    <source>
        <dbReference type="EMBL" id="KAJ8422407.1"/>
    </source>
</evidence>
<dbReference type="Gene3D" id="3.60.10.10">
    <property type="entry name" value="Endonuclease/exonuclease/phosphatase"/>
    <property type="match status" value="1"/>
</dbReference>
<dbReference type="EMBL" id="JAKOGI010002261">
    <property type="protein sequence ID" value="KAJ8422407.1"/>
    <property type="molecule type" value="Genomic_DNA"/>
</dbReference>
<dbReference type="AlphaFoldDB" id="A0A9Q1GJR1"/>
<feature type="region of interest" description="Disordered" evidence="1">
    <location>
        <begin position="1"/>
        <end position="47"/>
    </location>
</feature>
<organism evidence="2 3">
    <name type="scientific">Carnegiea gigantea</name>
    <dbReference type="NCBI Taxonomy" id="171969"/>
    <lineage>
        <taxon>Eukaryota</taxon>
        <taxon>Viridiplantae</taxon>
        <taxon>Streptophyta</taxon>
        <taxon>Embryophyta</taxon>
        <taxon>Tracheophyta</taxon>
        <taxon>Spermatophyta</taxon>
        <taxon>Magnoliopsida</taxon>
        <taxon>eudicotyledons</taxon>
        <taxon>Gunneridae</taxon>
        <taxon>Pentapetalae</taxon>
        <taxon>Caryophyllales</taxon>
        <taxon>Cactineae</taxon>
        <taxon>Cactaceae</taxon>
        <taxon>Cactoideae</taxon>
        <taxon>Echinocereeae</taxon>
        <taxon>Carnegiea</taxon>
    </lineage>
</organism>
<name>A0A9Q1GJR1_9CARY</name>
<gene>
    <name evidence="2" type="ORF">Cgig2_013227</name>
</gene>
<dbReference type="OrthoDB" id="1742140at2759"/>
<protein>
    <submittedName>
        <fullName evidence="2">Uncharacterized protein</fullName>
    </submittedName>
</protein>
<feature type="compositionally biased region" description="Low complexity" evidence="1">
    <location>
        <begin position="32"/>
        <end position="43"/>
    </location>
</feature>
<dbReference type="InterPro" id="IPR036691">
    <property type="entry name" value="Endo/exonu/phosph_ase_sf"/>
</dbReference>
<dbReference type="Proteomes" id="UP001153076">
    <property type="component" value="Unassembled WGS sequence"/>
</dbReference>
<feature type="compositionally biased region" description="Polar residues" evidence="1">
    <location>
        <begin position="88"/>
        <end position="104"/>
    </location>
</feature>
<feature type="region of interest" description="Disordered" evidence="1">
    <location>
        <begin position="87"/>
        <end position="140"/>
    </location>
</feature>
<feature type="compositionally biased region" description="Polar residues" evidence="1">
    <location>
        <begin position="126"/>
        <end position="140"/>
    </location>
</feature>
<sequence>MPDSDSLATKQPEDGPSTEIKRPDEIAAMKPSISRIGNSGSSSPQGTLIRQPVKYEWIPSKCTHCGMFGHEEPVCKKKGMIRREWRQVQDTGKSNNKEPVSTNPADGDGFTPVSRKGSTKHHTNRQPHSTGPAQTQPNTVSSLADHTNQFQLSTQRKFCLTFVYSFNHEQQRLSLWTDLTAMALSMDDAWCIMGDFNSILYRKDRIGGDEVTEHETRDFQNCLD</sequence>
<keyword evidence="3" id="KW-1185">Reference proteome</keyword>